<keyword evidence="3" id="KW-0479">Metal-binding</keyword>
<comment type="similarity">
    <text evidence="3 4">In the N-terminal section; belongs to the HFCD (homo-oligomeric flavin containing Cys decarboxylase) superfamily.</text>
</comment>
<dbReference type="HAMAP" id="MF_02225">
    <property type="entry name" value="CoaBC"/>
    <property type="match status" value="1"/>
</dbReference>
<feature type="domain" description="Flavoprotein" evidence="5">
    <location>
        <begin position="13"/>
        <end position="154"/>
    </location>
</feature>
<feature type="active site" description="Proton donor" evidence="3">
    <location>
        <position position="165"/>
    </location>
</feature>
<comment type="function">
    <text evidence="3">Catalyzes two sequential steps in the biosynthesis of coenzyme A. In the first step cysteine is conjugated to 4'-phosphopantothenate to form 4-phosphopantothenoylcysteine. In the second step the latter compound is decarboxylated to form 4'-phosphopantotheine.</text>
</comment>
<dbReference type="EC" id="4.1.1.36" evidence="3"/>
<dbReference type="InterPro" id="IPR003382">
    <property type="entry name" value="Flavoprotein"/>
</dbReference>
<dbReference type="SUPFAM" id="SSF52507">
    <property type="entry name" value="Homo-oligomeric flavin-containing Cys decarboxylases, HFCD"/>
    <property type="match status" value="1"/>
</dbReference>
<comment type="caution">
    <text evidence="3">Lacks conserved residue(s) required for the propagation of feature annotation.</text>
</comment>
<dbReference type="Gene3D" id="3.40.50.10300">
    <property type="entry name" value="CoaB-like"/>
    <property type="match status" value="1"/>
</dbReference>
<evidence type="ECO:0000256" key="2">
    <source>
        <dbReference type="ARBA" id="ARBA00023239"/>
    </source>
</evidence>
<dbReference type="PANTHER" id="PTHR14359:SF6">
    <property type="entry name" value="PHOSPHOPANTOTHENOYLCYSTEINE DECARBOXYLASE"/>
    <property type="match status" value="1"/>
</dbReference>
<evidence type="ECO:0000259" key="6">
    <source>
        <dbReference type="Pfam" id="PF04127"/>
    </source>
</evidence>
<gene>
    <name evidence="3 7" type="primary">coaBC</name>
    <name evidence="7" type="ORF">NCR95_05625</name>
</gene>
<protein>
    <recommendedName>
        <fullName evidence="3">Coenzyme A biosynthesis bifunctional protein CoaBC</fullName>
    </recommendedName>
    <alternativeName>
        <fullName evidence="3">DNA/pantothenate metabolism flavoprotein</fullName>
    </alternativeName>
    <alternativeName>
        <fullName evidence="3">Phosphopantothenoylcysteine synthetase/decarboxylase</fullName>
        <shortName evidence="3">PPCS-PPCDC</shortName>
    </alternativeName>
    <domain>
        <recommendedName>
            <fullName evidence="3">Phosphopantothenoylcysteine decarboxylase</fullName>
            <shortName evidence="3">PPC decarboxylase</shortName>
            <shortName evidence="3">PPC-DC</shortName>
            <ecNumber evidence="3">4.1.1.36</ecNumber>
        </recommendedName>
        <alternativeName>
            <fullName evidence="3">CoaC</fullName>
        </alternativeName>
    </domain>
    <domain>
        <recommendedName>
            <fullName evidence="3">Phosphopantothenate--cysteine ligase</fullName>
            <ecNumber evidence="3">6.3.2.5</ecNumber>
        </recommendedName>
        <alternativeName>
            <fullName evidence="3">CoaB</fullName>
        </alternativeName>
        <alternativeName>
            <fullName evidence="3">Phosphopantothenoylcysteine synthetase</fullName>
            <shortName evidence="3">PPC synthetase</shortName>
            <shortName evidence="3">PPC-S</shortName>
        </alternativeName>
    </domain>
</protein>
<dbReference type="EMBL" id="JAMOKX010000004">
    <property type="protein sequence ID" value="MCL9819645.1"/>
    <property type="molecule type" value="Genomic_DNA"/>
</dbReference>
<dbReference type="Pfam" id="PF04127">
    <property type="entry name" value="DFP"/>
    <property type="match status" value="1"/>
</dbReference>
<comment type="function">
    <text evidence="4">Catalyzes two steps in the biosynthesis of coenzyme A. In the first step cysteine is conjugated to 4'-phosphopantothenate to form 4-phosphopantothenoylcysteine, in the latter compound is decarboxylated to form 4'-phosphopantotheine.</text>
</comment>
<comment type="catalytic activity">
    <reaction evidence="3 4">
        <text>(R)-4'-phosphopantothenate + L-cysteine + CTP = N-[(R)-4-phosphopantothenoyl]-L-cysteine + CMP + diphosphate + H(+)</text>
        <dbReference type="Rhea" id="RHEA:19397"/>
        <dbReference type="ChEBI" id="CHEBI:10986"/>
        <dbReference type="ChEBI" id="CHEBI:15378"/>
        <dbReference type="ChEBI" id="CHEBI:33019"/>
        <dbReference type="ChEBI" id="CHEBI:35235"/>
        <dbReference type="ChEBI" id="CHEBI:37563"/>
        <dbReference type="ChEBI" id="CHEBI:59458"/>
        <dbReference type="ChEBI" id="CHEBI:60377"/>
        <dbReference type="EC" id="6.3.2.5"/>
    </reaction>
</comment>
<keyword evidence="3" id="KW-0511">Multifunctional enzyme</keyword>
<evidence type="ECO:0000256" key="4">
    <source>
        <dbReference type="RuleBase" id="RU364078"/>
    </source>
</evidence>
<dbReference type="Gene3D" id="3.40.50.1950">
    <property type="entry name" value="Flavin prenyltransferase-like"/>
    <property type="match status" value="1"/>
</dbReference>
<keyword evidence="3 4" id="KW-0436">Ligase</keyword>
<feature type="binding site" evidence="3">
    <location>
        <position position="301"/>
    </location>
    <ligand>
        <name>CTP</name>
        <dbReference type="ChEBI" id="CHEBI:37563"/>
    </ligand>
</feature>
<dbReference type="SUPFAM" id="SSF102645">
    <property type="entry name" value="CoaB-like"/>
    <property type="match status" value="1"/>
</dbReference>
<keyword evidence="3 4" id="KW-0288">FMN</keyword>
<feature type="binding site" evidence="3">
    <location>
        <position position="291"/>
    </location>
    <ligand>
        <name>CTP</name>
        <dbReference type="ChEBI" id="CHEBI:37563"/>
    </ligand>
</feature>
<comment type="similarity">
    <text evidence="3 4">In the C-terminal section; belongs to the PPC synthetase family.</text>
</comment>
<keyword evidence="1 3" id="KW-0210">Decarboxylase</keyword>
<name>A0ABT0TVF5_9HELI</name>
<dbReference type="PANTHER" id="PTHR14359">
    <property type="entry name" value="HOMO-OLIGOMERIC FLAVIN CONTAINING CYS DECARBOXYLASE FAMILY"/>
    <property type="match status" value="1"/>
</dbReference>
<comment type="pathway">
    <text evidence="3 4">Cofactor biosynthesis; coenzyme A biosynthesis; CoA from (R)-pantothenate: step 2/5.</text>
</comment>
<feature type="region of interest" description="Phosphopantothenate--cysteine ligase" evidence="3">
    <location>
        <begin position="198"/>
        <end position="406"/>
    </location>
</feature>
<comment type="cofactor">
    <cofactor evidence="3">
        <name>Mg(2+)</name>
        <dbReference type="ChEBI" id="CHEBI:18420"/>
    </cofactor>
</comment>
<dbReference type="Proteomes" id="UP001057522">
    <property type="component" value="Unassembled WGS sequence"/>
</dbReference>
<keyword evidence="3 4" id="KW-0285">Flavoprotein</keyword>
<dbReference type="InterPro" id="IPR007085">
    <property type="entry name" value="DNA/pantothenate-metab_flavo_C"/>
</dbReference>
<evidence type="ECO:0000313" key="8">
    <source>
        <dbReference type="Proteomes" id="UP001057522"/>
    </source>
</evidence>
<dbReference type="GO" id="GO:0004633">
    <property type="term" value="F:phosphopantothenoylcysteine decarboxylase activity"/>
    <property type="evidence" value="ECO:0007669"/>
    <property type="project" value="UniProtKB-EC"/>
</dbReference>
<dbReference type="InterPro" id="IPR005252">
    <property type="entry name" value="CoaBC"/>
</dbReference>
<dbReference type="InterPro" id="IPR036551">
    <property type="entry name" value="Flavin_trans-like"/>
</dbReference>
<evidence type="ECO:0000259" key="5">
    <source>
        <dbReference type="Pfam" id="PF02441"/>
    </source>
</evidence>
<keyword evidence="2 3" id="KW-0456">Lyase</keyword>
<dbReference type="Pfam" id="PF02441">
    <property type="entry name" value="Flavoprotein"/>
    <property type="match status" value="1"/>
</dbReference>
<reference evidence="7" key="1">
    <citation type="submission" date="2022-06" db="EMBL/GenBank/DDBJ databases">
        <title>Helicobacter colisuis sp. nov.</title>
        <authorList>
            <person name="Papic B."/>
            <person name="Gruntar I."/>
        </authorList>
    </citation>
    <scope>NUCLEOTIDE SEQUENCE</scope>
    <source>
        <strain evidence="7">11154-15</strain>
    </source>
</reference>
<feature type="region of interest" description="Phosphopantothenoylcysteine decarboxylase" evidence="3">
    <location>
        <begin position="1"/>
        <end position="197"/>
    </location>
</feature>
<dbReference type="NCBIfam" id="TIGR00521">
    <property type="entry name" value="coaBC_dfp"/>
    <property type="match status" value="1"/>
</dbReference>
<feature type="domain" description="DNA/pantothenate metabolism flavoprotein C-terminal" evidence="6">
    <location>
        <begin position="194"/>
        <end position="404"/>
    </location>
</feature>
<feature type="binding site" evidence="3">
    <location>
        <position position="334"/>
    </location>
    <ligand>
        <name>CTP</name>
        <dbReference type="ChEBI" id="CHEBI:37563"/>
    </ligand>
</feature>
<accession>A0ABT0TVF5</accession>
<comment type="catalytic activity">
    <reaction evidence="3 4">
        <text>N-[(R)-4-phosphopantothenoyl]-L-cysteine + H(+) = (R)-4'-phosphopantetheine + CO2</text>
        <dbReference type="Rhea" id="RHEA:16793"/>
        <dbReference type="ChEBI" id="CHEBI:15378"/>
        <dbReference type="ChEBI" id="CHEBI:16526"/>
        <dbReference type="ChEBI" id="CHEBI:59458"/>
        <dbReference type="ChEBI" id="CHEBI:61723"/>
        <dbReference type="EC" id="4.1.1.36"/>
    </reaction>
</comment>
<keyword evidence="3" id="KW-0460">Magnesium</keyword>
<dbReference type="EC" id="6.3.2.5" evidence="3"/>
<organism evidence="7 8">
    <name type="scientific">Helicobacter colisuis</name>
    <dbReference type="NCBI Taxonomy" id="2949739"/>
    <lineage>
        <taxon>Bacteria</taxon>
        <taxon>Pseudomonadati</taxon>
        <taxon>Campylobacterota</taxon>
        <taxon>Epsilonproteobacteria</taxon>
        <taxon>Campylobacterales</taxon>
        <taxon>Helicobacteraceae</taxon>
        <taxon>Helicobacter</taxon>
    </lineage>
</organism>
<proteinExistence type="inferred from homology"/>
<sequence>MTLDFLPKLLANKKIILGICGSIAIYKSIEILRNLQKLGASVRVVMSDDSQKFINPLLFEALCGYQVLTTQSQNWGEIPHNHIEIASWGNIFLIAPISANSLNKVAYGIADNILLESFLAFDGPKLIAPAANTKMLQNPTTQSALNLLIQRGIAIIPSQSKELACKTIGDGALADPLEITYQTIRAFYQEKFWENKALCITSGGSKENIDSVRYLSNHSSGKMGASLALAGYFLGAKVTYIGSLCPYPLPLRINYNSAQSTQDFLQSIQKWQESNAFSKDSFLFMSAAISDYIPKESFQGKLKKEAIGQEWNLCLQKNLDILSTISKKQTTIGFKLESQNGLENAIKALQNKNLDAICLNEISPSLNPMNATENQITWVSQKSQKNLGKSDKLTLAFQILNEAKSL</sequence>
<keyword evidence="8" id="KW-1185">Reference proteome</keyword>
<evidence type="ECO:0000256" key="1">
    <source>
        <dbReference type="ARBA" id="ARBA00022793"/>
    </source>
</evidence>
<dbReference type="RefSeq" id="WP_242099028.1">
    <property type="nucleotide sequence ID" value="NZ_JAMOKX010000004.1"/>
</dbReference>
<evidence type="ECO:0000256" key="3">
    <source>
        <dbReference type="HAMAP-Rule" id="MF_02225"/>
    </source>
</evidence>
<comment type="pathway">
    <text evidence="3 4">Cofactor biosynthesis; coenzyme A biosynthesis; CoA from (R)-pantothenate: step 3/5.</text>
</comment>
<dbReference type="InterPro" id="IPR035929">
    <property type="entry name" value="CoaB-like_sf"/>
</dbReference>
<dbReference type="GO" id="GO:0004632">
    <property type="term" value="F:phosphopantothenate--cysteine ligase activity"/>
    <property type="evidence" value="ECO:0007669"/>
    <property type="project" value="UniProtKB-EC"/>
</dbReference>
<comment type="caution">
    <text evidence="7">The sequence shown here is derived from an EMBL/GenBank/DDBJ whole genome shotgun (WGS) entry which is preliminary data.</text>
</comment>
<evidence type="ECO:0000313" key="7">
    <source>
        <dbReference type="EMBL" id="MCL9819645.1"/>
    </source>
</evidence>
<comment type="cofactor">
    <cofactor evidence="3">
        <name>FMN</name>
        <dbReference type="ChEBI" id="CHEBI:58210"/>
    </cofactor>
    <text evidence="3">Binds 1 FMN per subunit.</text>
</comment>
<feature type="binding site" evidence="3">
    <location>
        <position position="352"/>
    </location>
    <ligand>
        <name>CTP</name>
        <dbReference type="ChEBI" id="CHEBI:37563"/>
    </ligand>
</feature>